<gene>
    <name evidence="2" type="primary">Acey_s0003.g1272</name>
    <name evidence="2" type="ORF">Y032_0003g1272</name>
</gene>
<organism evidence="2 3">
    <name type="scientific">Ancylostoma ceylanicum</name>
    <dbReference type="NCBI Taxonomy" id="53326"/>
    <lineage>
        <taxon>Eukaryota</taxon>
        <taxon>Metazoa</taxon>
        <taxon>Ecdysozoa</taxon>
        <taxon>Nematoda</taxon>
        <taxon>Chromadorea</taxon>
        <taxon>Rhabditida</taxon>
        <taxon>Rhabditina</taxon>
        <taxon>Rhabditomorpha</taxon>
        <taxon>Strongyloidea</taxon>
        <taxon>Ancylostomatidae</taxon>
        <taxon>Ancylostomatinae</taxon>
        <taxon>Ancylostoma</taxon>
    </lineage>
</organism>
<accession>A0A016VYK1</accession>
<dbReference type="OrthoDB" id="5819967at2759"/>
<comment type="caution">
    <text evidence="2">The sequence shown here is derived from an EMBL/GenBank/DDBJ whole genome shotgun (WGS) entry which is preliminary data.</text>
</comment>
<keyword evidence="1" id="KW-0812">Transmembrane</keyword>
<evidence type="ECO:0000256" key="1">
    <source>
        <dbReference type="SAM" id="Phobius"/>
    </source>
</evidence>
<reference evidence="3" key="1">
    <citation type="journal article" date="2015" name="Nat. Genet.">
        <title>The genome and transcriptome of the zoonotic hookworm Ancylostoma ceylanicum identify infection-specific gene families.</title>
        <authorList>
            <person name="Schwarz E.M."/>
            <person name="Hu Y."/>
            <person name="Antoshechkin I."/>
            <person name="Miller M.M."/>
            <person name="Sternberg P.W."/>
            <person name="Aroian R.V."/>
        </authorList>
    </citation>
    <scope>NUCLEOTIDE SEQUENCE</scope>
    <source>
        <strain evidence="3">HY135</strain>
    </source>
</reference>
<keyword evidence="1" id="KW-1133">Transmembrane helix</keyword>
<keyword evidence="3" id="KW-1185">Reference proteome</keyword>
<name>A0A016VYK1_9BILA</name>
<keyword evidence="1" id="KW-0472">Membrane</keyword>
<feature type="transmembrane region" description="Helical" evidence="1">
    <location>
        <begin position="16"/>
        <end position="37"/>
    </location>
</feature>
<dbReference type="AlphaFoldDB" id="A0A016VYK1"/>
<protein>
    <submittedName>
        <fullName evidence="2">Uncharacterized protein</fullName>
    </submittedName>
</protein>
<dbReference type="Proteomes" id="UP000024635">
    <property type="component" value="Unassembled WGS sequence"/>
</dbReference>
<evidence type="ECO:0000313" key="3">
    <source>
        <dbReference type="Proteomes" id="UP000024635"/>
    </source>
</evidence>
<proteinExistence type="predicted"/>
<dbReference type="EMBL" id="JARK01001339">
    <property type="protein sequence ID" value="EYC31853.1"/>
    <property type="molecule type" value="Genomic_DNA"/>
</dbReference>
<feature type="transmembrane region" description="Helical" evidence="1">
    <location>
        <begin position="64"/>
        <end position="85"/>
    </location>
</feature>
<sequence length="248" mass="28785">MFRTYEHGCKQYKPTLRLICSILSLTISLCEFALAVYEYSYSRGGNIIAAIFTCTLQQLRLQPLLRLCVFSFHGCITLLYFIGIIRRNPCLLVPFLTLQLKGRQQEYCELNEAESLLQCISFPKGQTYWIASKGIAGNPTDACIHLRKIFYEDLSTRHEILNEKNARPWRGRKRMRLGCDCGATGPVLHHIDAHASVARNQCKLPYTHALDEALQSWFYVFCEKDKLKRRRSYFVAVPCPYIRLFFEH</sequence>
<evidence type="ECO:0000313" key="2">
    <source>
        <dbReference type="EMBL" id="EYC31853.1"/>
    </source>
</evidence>